<evidence type="ECO:0000259" key="2">
    <source>
        <dbReference type="PROSITE" id="PS51029"/>
    </source>
</evidence>
<dbReference type="EMBL" id="JXJN01015350">
    <property type="status" value="NOT_ANNOTATED_CDS"/>
    <property type="molecule type" value="Genomic_DNA"/>
</dbReference>
<dbReference type="InterPro" id="IPR006578">
    <property type="entry name" value="MADF-dom"/>
</dbReference>
<dbReference type="PROSITE" id="PS51029">
    <property type="entry name" value="MADF"/>
    <property type="match status" value="1"/>
</dbReference>
<dbReference type="PANTHER" id="PTHR12243:SF67">
    <property type="entry name" value="COREPRESSOR OF PANGOLIN, ISOFORM A-RELATED"/>
    <property type="match status" value="1"/>
</dbReference>
<protein>
    <recommendedName>
        <fullName evidence="2">MADF domain-containing protein</fullName>
    </recommendedName>
</protein>
<keyword evidence="4" id="KW-1185">Reference proteome</keyword>
<feature type="coiled-coil region" evidence="1">
    <location>
        <begin position="101"/>
        <end position="128"/>
    </location>
</feature>
<dbReference type="InterPro" id="IPR039353">
    <property type="entry name" value="TF_Adf1"/>
</dbReference>
<evidence type="ECO:0000313" key="4">
    <source>
        <dbReference type="Proteomes" id="UP000092460"/>
    </source>
</evidence>
<reference evidence="4" key="1">
    <citation type="submission" date="2015-01" db="EMBL/GenBank/DDBJ databases">
        <authorList>
            <person name="Aksoy S."/>
            <person name="Warren W."/>
            <person name="Wilson R.K."/>
        </authorList>
    </citation>
    <scope>NUCLEOTIDE SEQUENCE [LARGE SCALE GENOMIC DNA]</scope>
    <source>
        <strain evidence="4">IAEA</strain>
    </source>
</reference>
<dbReference type="EnsemblMetazoa" id="GPPI031941-RA">
    <property type="protein sequence ID" value="GPPI031941-PA"/>
    <property type="gene ID" value="GPPI031941"/>
</dbReference>
<proteinExistence type="predicted"/>
<reference evidence="3" key="2">
    <citation type="submission" date="2020-05" db="UniProtKB">
        <authorList>
            <consortium name="EnsemblMetazoa"/>
        </authorList>
    </citation>
    <scope>IDENTIFICATION</scope>
    <source>
        <strain evidence="3">IAEA</strain>
    </source>
</reference>
<evidence type="ECO:0000313" key="3">
    <source>
        <dbReference type="EnsemblMetazoa" id="GPPI031941-PA"/>
    </source>
</evidence>
<keyword evidence="1" id="KW-0175">Coiled coil</keyword>
<dbReference type="GO" id="GO:0005634">
    <property type="term" value="C:nucleus"/>
    <property type="evidence" value="ECO:0007669"/>
    <property type="project" value="TreeGrafter"/>
</dbReference>
<name>A0A1B0BJ97_9MUSC</name>
<feature type="domain" description="MADF" evidence="2">
    <location>
        <begin position="61"/>
        <end position="150"/>
    </location>
</feature>
<dbReference type="AlphaFoldDB" id="A0A1B0BJ97"/>
<dbReference type="GO" id="GO:0005667">
    <property type="term" value="C:transcription regulator complex"/>
    <property type="evidence" value="ECO:0007669"/>
    <property type="project" value="TreeGrafter"/>
</dbReference>
<sequence>MKKSQTMFVLTEEEVFNGLKTYNIALGQVLIRSSTMSLAMKRKRGRPRRDEPPDFNEFDLSLIQKFKQHPVFYDCKHPKYRNREYTNRIWGRIAADLNVPIDQIKLRINQLRNRYIFEKKRIQNLRQGDSAACSKWTLYKHLDFLSDYLKIEASYNFRAKTSAINIAHAQVVLKDHSLVTEKCDHLQSTCLNRMPTTPKDNAQQRCKAFGQFLSLCLMEMDENQSLEFIEKFTIDLVKTLRRTPETERREQYVDIEATDKSDSSQCDLDSSCSFSDVLKYHSRLCMTLRSIVSEPNCLSYFVRVVDEMEQSSKHNLLRSTSSFCDEVFLEELFKASDGPEVLDNVDDDAIVAGL</sequence>
<organism evidence="3 4">
    <name type="scientific">Glossina palpalis gambiensis</name>
    <dbReference type="NCBI Taxonomy" id="67801"/>
    <lineage>
        <taxon>Eukaryota</taxon>
        <taxon>Metazoa</taxon>
        <taxon>Ecdysozoa</taxon>
        <taxon>Arthropoda</taxon>
        <taxon>Hexapoda</taxon>
        <taxon>Insecta</taxon>
        <taxon>Pterygota</taxon>
        <taxon>Neoptera</taxon>
        <taxon>Endopterygota</taxon>
        <taxon>Diptera</taxon>
        <taxon>Brachycera</taxon>
        <taxon>Muscomorpha</taxon>
        <taxon>Hippoboscoidea</taxon>
        <taxon>Glossinidae</taxon>
        <taxon>Glossina</taxon>
    </lineage>
</organism>
<accession>A0A1B0BJ97</accession>
<dbReference type="PANTHER" id="PTHR12243">
    <property type="entry name" value="MADF DOMAIN TRANSCRIPTION FACTOR"/>
    <property type="match status" value="1"/>
</dbReference>
<dbReference type="GO" id="GO:0006357">
    <property type="term" value="P:regulation of transcription by RNA polymerase II"/>
    <property type="evidence" value="ECO:0007669"/>
    <property type="project" value="TreeGrafter"/>
</dbReference>
<dbReference type="Proteomes" id="UP000092460">
    <property type="component" value="Unassembled WGS sequence"/>
</dbReference>
<dbReference type="Pfam" id="PF10545">
    <property type="entry name" value="MADF_DNA_bdg"/>
    <property type="match status" value="1"/>
</dbReference>
<dbReference type="SMART" id="SM00595">
    <property type="entry name" value="MADF"/>
    <property type="match status" value="1"/>
</dbReference>
<evidence type="ECO:0000256" key="1">
    <source>
        <dbReference type="SAM" id="Coils"/>
    </source>
</evidence>
<dbReference type="VEuPathDB" id="VectorBase:GPPI031941"/>